<feature type="compositionally biased region" description="Pro residues" evidence="1">
    <location>
        <begin position="394"/>
        <end position="408"/>
    </location>
</feature>
<organism evidence="2 3">
    <name type="scientific">Staphylotrichum longicolle</name>
    <dbReference type="NCBI Taxonomy" id="669026"/>
    <lineage>
        <taxon>Eukaryota</taxon>
        <taxon>Fungi</taxon>
        <taxon>Dikarya</taxon>
        <taxon>Ascomycota</taxon>
        <taxon>Pezizomycotina</taxon>
        <taxon>Sordariomycetes</taxon>
        <taxon>Sordariomycetidae</taxon>
        <taxon>Sordariales</taxon>
        <taxon>Chaetomiaceae</taxon>
        <taxon>Staphylotrichum</taxon>
    </lineage>
</organism>
<gene>
    <name evidence="2" type="ORF">NEMBOFW57_007469</name>
</gene>
<proteinExistence type="predicted"/>
<feature type="region of interest" description="Disordered" evidence="1">
    <location>
        <begin position="153"/>
        <end position="443"/>
    </location>
</feature>
<feature type="compositionally biased region" description="Basic residues" evidence="1">
    <location>
        <begin position="1"/>
        <end position="11"/>
    </location>
</feature>
<evidence type="ECO:0000256" key="1">
    <source>
        <dbReference type="SAM" id="MobiDB-lite"/>
    </source>
</evidence>
<feature type="compositionally biased region" description="Low complexity" evidence="1">
    <location>
        <begin position="273"/>
        <end position="290"/>
    </location>
</feature>
<dbReference type="AlphaFoldDB" id="A0AAD4EV59"/>
<feature type="compositionally biased region" description="Low complexity" evidence="1">
    <location>
        <begin position="36"/>
        <end position="46"/>
    </location>
</feature>
<feature type="compositionally biased region" description="Low complexity" evidence="1">
    <location>
        <begin position="359"/>
        <end position="382"/>
    </location>
</feature>
<dbReference type="Proteomes" id="UP001197093">
    <property type="component" value="Unassembled WGS sequence"/>
</dbReference>
<feature type="compositionally biased region" description="Polar residues" evidence="1">
    <location>
        <begin position="201"/>
        <end position="221"/>
    </location>
</feature>
<evidence type="ECO:0000313" key="3">
    <source>
        <dbReference type="Proteomes" id="UP001197093"/>
    </source>
</evidence>
<accession>A0AAD4EV59</accession>
<name>A0AAD4EV59_9PEZI</name>
<sequence length="522" mass="55894">MQRTKTQKRRLFGSLFGGKKHAEPPKTAAPVETDRSGSSMTGSVSSADALPARSNTVGGKKAPKHKPIVIEVQPEPQPEPQPDIIVEEPSWATISEPIPSVTSGGLGGLGLLSVDIPDIRLERYSVMFSGVLNPNGTKSSLLERRQATLEKLKTISDRVENEDKARPRRATSPQPMKSPAFSLFPHTPTRHSGMLAASGPGMSSTTSLALPRTLTRSNTSPAFLPSPSRASFEPRQQGSPERLRKEKKTVTVISPRTMDERNRAAQVERLREQQQAQQKQQQQTRQTTATSTKPAFYFGPNESSLILDSPPASPTSSISSSDSEFDQPTTTTTTTITVARNRLPLKPALPTEPQWQIITPPSSTTSTTASPSLNTTTTSLPPHKANPNPKRRTAPPPPPPPPLPPPSSRPSLDSIRTTGAASTTTTATTGGMSTTTFGGPLPRVSVDEEDAALKAAVEISIARQISISRQQRRLLRPFGVGAMTMSSSSSSSAGGARGRGVTLVGRGIITLLVRSWEEWRGA</sequence>
<keyword evidence="3" id="KW-1185">Reference proteome</keyword>
<comment type="caution">
    <text evidence="2">The sequence shown here is derived from an EMBL/GenBank/DDBJ whole genome shotgun (WGS) entry which is preliminary data.</text>
</comment>
<reference evidence="2" key="1">
    <citation type="submission" date="2023-02" db="EMBL/GenBank/DDBJ databases">
        <authorList>
            <person name="Palmer J.M."/>
        </authorList>
    </citation>
    <scope>NUCLEOTIDE SEQUENCE</scope>
    <source>
        <strain evidence="2">FW57</strain>
    </source>
</reference>
<feature type="region of interest" description="Disordered" evidence="1">
    <location>
        <begin position="1"/>
        <end position="66"/>
    </location>
</feature>
<protein>
    <submittedName>
        <fullName evidence="2">Uncharacterized protein</fullName>
    </submittedName>
</protein>
<evidence type="ECO:0000313" key="2">
    <source>
        <dbReference type="EMBL" id="KAG7287950.1"/>
    </source>
</evidence>
<dbReference type="EMBL" id="JAHCVI010000003">
    <property type="protein sequence ID" value="KAG7287950.1"/>
    <property type="molecule type" value="Genomic_DNA"/>
</dbReference>
<feature type="compositionally biased region" description="Basic and acidic residues" evidence="1">
    <location>
        <begin position="257"/>
        <end position="272"/>
    </location>
</feature>
<feature type="compositionally biased region" description="Low complexity" evidence="1">
    <location>
        <begin position="417"/>
        <end position="439"/>
    </location>
</feature>
<feature type="compositionally biased region" description="Basic and acidic residues" evidence="1">
    <location>
        <begin position="153"/>
        <end position="165"/>
    </location>
</feature>